<dbReference type="Proteomes" id="UP000095038">
    <property type="component" value="Unassembled WGS sequence"/>
</dbReference>
<dbReference type="GO" id="GO:0004407">
    <property type="term" value="F:histone deacetylase activity"/>
    <property type="evidence" value="ECO:0007669"/>
    <property type="project" value="EnsemblFungi"/>
</dbReference>
<reference evidence="3" key="1">
    <citation type="submission" date="2016-05" db="EMBL/GenBank/DDBJ databases">
        <title>Comparative genomics of biotechnologically important yeasts.</title>
        <authorList>
            <consortium name="DOE Joint Genome Institute"/>
            <person name="Riley R."/>
            <person name="Haridas S."/>
            <person name="Wolfe K.H."/>
            <person name="Lopes M.R."/>
            <person name="Hittinger C.T."/>
            <person name="Goker M."/>
            <person name="Salamov A."/>
            <person name="Wisecaver J."/>
            <person name="Long T.M."/>
            <person name="Aerts A.L."/>
            <person name="Barry K."/>
            <person name="Choi C."/>
            <person name="Clum A."/>
            <person name="Coughlan A.Y."/>
            <person name="Deshpande S."/>
            <person name="Douglass A.P."/>
            <person name="Hanson S.J."/>
            <person name="Klenk H.-P."/>
            <person name="Labutti K."/>
            <person name="Lapidus A."/>
            <person name="Lindquist E."/>
            <person name="Lipzen A."/>
            <person name="Meier-Kolthoff J.P."/>
            <person name="Ohm R.A."/>
            <person name="Otillar R.P."/>
            <person name="Pangilinan J."/>
            <person name="Peng Y."/>
            <person name="Rokas A."/>
            <person name="Rosa C.A."/>
            <person name="Scheuner C."/>
            <person name="Sibirny A.A."/>
            <person name="Slot J.C."/>
            <person name="Stielow J.B."/>
            <person name="Sun H."/>
            <person name="Kurtzman C.P."/>
            <person name="Blackwell M."/>
            <person name="Grigoriev I.V."/>
            <person name="Jeffries T.W."/>
        </authorList>
    </citation>
    <scope>NUCLEOTIDE SEQUENCE [LARGE SCALE GENOMIC DNA]</scope>
    <source>
        <strain evidence="3">DSM 1968</strain>
    </source>
</reference>
<dbReference type="Pfam" id="PF00850">
    <property type="entry name" value="Hist_deacetyl"/>
    <property type="match status" value="2"/>
</dbReference>
<dbReference type="GO" id="GO:0005634">
    <property type="term" value="C:nucleus"/>
    <property type="evidence" value="ECO:0007669"/>
    <property type="project" value="TreeGrafter"/>
</dbReference>
<dbReference type="InParanoid" id="A0A1D2VDC8"/>
<gene>
    <name evidence="2" type="ORF">ASCRUDRAFT_22025</name>
</gene>
<dbReference type="FunCoup" id="A0A1D2VDC8">
    <property type="interactions" value="162"/>
</dbReference>
<dbReference type="EMBL" id="KV454485">
    <property type="protein sequence ID" value="ODV59645.1"/>
    <property type="molecule type" value="Genomic_DNA"/>
</dbReference>
<dbReference type="GeneID" id="30963359"/>
<feature type="non-terminal residue" evidence="2">
    <location>
        <position position="518"/>
    </location>
</feature>
<sequence length="518" mass="59548">LIILSPLSLNHTFGRSWVSKSDLSSIVERPQRLLAASIGIAAALSLFPQNFKVYLSNFKSSLYSHHVVKIHGKKWPQEIEKLCQESEKKLAKNQMEVPEGWPNGDIYLNKNTILALKGVVGTLEKSVDSIFDEKTRFFNSFKKVFVVIRPPGHHSHPCTPSGFCLINNAQIAIQYASDTYNITHAVILDIDLHHGDGTQDICWKRAGFNSENLVSDFDSAFDLNINKNEFSNNKYDSSTKKKSLDPKVGYFSLHDINSFPTELGHATASRIKNASTCLIGHGLCIWNVHLQKYKDDNEFYQQYKTRYNQILSKAEEFLTQEKLEYKNKLDDYYIQLDRYNKTKSQSFQTQNYIFDENQKNSLDHNENYNKNYNKGFQLKKPLKPAEFKPMIVISSGFDASEYESQNMRRHDVHVPTSFYCNFTKDVVKLSEKFTKGRVLSLLEGGYSDAALCSGIFSHLIGLADCNWKENWGKEETIKELTKGCRTKWKQIKYPRNELQRWATQVIKLGRLLLPDSII</sequence>
<dbReference type="PANTHER" id="PTHR47558:SF1">
    <property type="entry name" value="HISTONE DEACETYLASE HOS3"/>
    <property type="match status" value="1"/>
</dbReference>
<evidence type="ECO:0000313" key="3">
    <source>
        <dbReference type="Proteomes" id="UP000095038"/>
    </source>
</evidence>
<keyword evidence="3" id="KW-1185">Reference proteome</keyword>
<dbReference type="GO" id="GO:0000082">
    <property type="term" value="P:G1/S transition of mitotic cell cycle"/>
    <property type="evidence" value="ECO:0007669"/>
    <property type="project" value="EnsemblFungi"/>
</dbReference>
<accession>A0A1D2VDC8</accession>
<dbReference type="InterPro" id="IPR053244">
    <property type="entry name" value="HDAC_HD_type_1"/>
</dbReference>
<dbReference type="InterPro" id="IPR000286">
    <property type="entry name" value="HDACs"/>
</dbReference>
<dbReference type="RefSeq" id="XP_020045952.1">
    <property type="nucleotide sequence ID" value="XM_020189723.1"/>
</dbReference>
<proteinExistence type="predicted"/>
<protein>
    <submittedName>
        <fullName evidence="2">Histone deacetylase superfamily</fullName>
    </submittedName>
</protein>
<feature type="domain" description="Histone deacetylase" evidence="1">
    <location>
        <begin position="29"/>
        <end position="313"/>
    </location>
</feature>
<dbReference type="InterPro" id="IPR023801">
    <property type="entry name" value="His_deacetylse_dom"/>
</dbReference>
<evidence type="ECO:0000259" key="1">
    <source>
        <dbReference type="Pfam" id="PF00850"/>
    </source>
</evidence>
<dbReference type="OrthoDB" id="5232919at2759"/>
<feature type="domain" description="Histone deacetylase" evidence="1">
    <location>
        <begin position="385"/>
        <end position="455"/>
    </location>
</feature>
<dbReference type="PRINTS" id="PR01270">
    <property type="entry name" value="HDASUPER"/>
</dbReference>
<organism evidence="2 3">
    <name type="scientific">Ascoidea rubescens DSM 1968</name>
    <dbReference type="NCBI Taxonomy" id="1344418"/>
    <lineage>
        <taxon>Eukaryota</taxon>
        <taxon>Fungi</taxon>
        <taxon>Dikarya</taxon>
        <taxon>Ascomycota</taxon>
        <taxon>Saccharomycotina</taxon>
        <taxon>Saccharomycetes</taxon>
        <taxon>Ascoideaceae</taxon>
        <taxon>Ascoidea</taxon>
    </lineage>
</organism>
<dbReference type="AlphaFoldDB" id="A0A1D2VDC8"/>
<dbReference type="Gene3D" id="3.40.800.20">
    <property type="entry name" value="Histone deacetylase domain"/>
    <property type="match status" value="2"/>
</dbReference>
<dbReference type="SUPFAM" id="SSF52768">
    <property type="entry name" value="Arginase/deacetylase"/>
    <property type="match status" value="1"/>
</dbReference>
<feature type="non-terminal residue" evidence="2">
    <location>
        <position position="1"/>
    </location>
</feature>
<dbReference type="GO" id="GO:0045944">
    <property type="term" value="P:positive regulation of transcription by RNA polymerase II"/>
    <property type="evidence" value="ECO:0007669"/>
    <property type="project" value="EnsemblFungi"/>
</dbReference>
<dbReference type="InterPro" id="IPR037138">
    <property type="entry name" value="His_deacetylse_dom_sf"/>
</dbReference>
<name>A0A1D2VDC8_9ASCO</name>
<dbReference type="STRING" id="1344418.A0A1D2VDC8"/>
<dbReference type="InterPro" id="IPR023696">
    <property type="entry name" value="Ureohydrolase_dom_sf"/>
</dbReference>
<dbReference type="PANTHER" id="PTHR47558">
    <property type="entry name" value="HISTONE DEACETYLASE HOS3"/>
    <property type="match status" value="1"/>
</dbReference>
<evidence type="ECO:0000313" key="2">
    <source>
        <dbReference type="EMBL" id="ODV59645.1"/>
    </source>
</evidence>